<evidence type="ECO:0000313" key="21">
    <source>
        <dbReference type="EMBL" id="SER47406.1"/>
    </source>
</evidence>
<evidence type="ECO:0000256" key="15">
    <source>
        <dbReference type="ARBA" id="ARBA00032324"/>
    </source>
</evidence>
<dbReference type="GO" id="GO:0005524">
    <property type="term" value="F:ATP binding"/>
    <property type="evidence" value="ECO:0007669"/>
    <property type="project" value="UniProtKB-UniRule"/>
</dbReference>
<dbReference type="GO" id="GO:0008360">
    <property type="term" value="P:regulation of cell shape"/>
    <property type="evidence" value="ECO:0007669"/>
    <property type="project" value="UniProtKB-KW"/>
</dbReference>
<comment type="function">
    <text evidence="1 17 18">Cell wall formation. Catalyzes the addition of glutamate to the nucleotide precursor UDP-N-acetylmuramoyl-L-alanine (UMA).</text>
</comment>
<keyword evidence="7 17" id="KW-0963">Cytoplasm</keyword>
<keyword evidence="8 17" id="KW-0436">Ligase</keyword>
<evidence type="ECO:0000256" key="11">
    <source>
        <dbReference type="ARBA" id="ARBA00022960"/>
    </source>
</evidence>
<dbReference type="AlphaFoldDB" id="A0A1H9PGI8"/>
<evidence type="ECO:0000256" key="10">
    <source>
        <dbReference type="ARBA" id="ARBA00022840"/>
    </source>
</evidence>
<comment type="subcellular location">
    <subcellularLocation>
        <location evidence="2 17 18">Cytoplasm</location>
    </subcellularLocation>
</comment>
<dbReference type="GO" id="GO:0009252">
    <property type="term" value="P:peptidoglycan biosynthetic process"/>
    <property type="evidence" value="ECO:0007669"/>
    <property type="project" value="UniProtKB-UniRule"/>
</dbReference>
<name>A0A1H9PGI8_9STRE</name>
<proteinExistence type="inferred from homology"/>
<evidence type="ECO:0000256" key="18">
    <source>
        <dbReference type="RuleBase" id="RU003664"/>
    </source>
</evidence>
<keyword evidence="17 18" id="KW-0131">Cell cycle</keyword>
<dbReference type="Pfam" id="PF02875">
    <property type="entry name" value="Mur_ligase_C"/>
    <property type="match status" value="1"/>
</dbReference>
<dbReference type="InterPro" id="IPR013221">
    <property type="entry name" value="Mur_ligase_cen"/>
</dbReference>
<protein>
    <recommendedName>
        <fullName evidence="6 17">UDP-N-acetylmuramoylalanine--D-glutamate ligase</fullName>
        <ecNumber evidence="5 17">6.3.2.9</ecNumber>
    </recommendedName>
    <alternativeName>
        <fullName evidence="15 17">D-glutamic acid-adding enzyme</fullName>
    </alternativeName>
    <alternativeName>
        <fullName evidence="14 17">UDP-N-acetylmuramoyl-L-alanyl-D-glutamate synthetase</fullName>
    </alternativeName>
</protein>
<feature type="domain" description="Mur ligase C-terminal" evidence="19">
    <location>
        <begin position="312"/>
        <end position="424"/>
    </location>
</feature>
<dbReference type="GO" id="GO:0008764">
    <property type="term" value="F:UDP-N-acetylmuramoylalanine-D-glutamate ligase activity"/>
    <property type="evidence" value="ECO:0007669"/>
    <property type="project" value="UniProtKB-UniRule"/>
</dbReference>
<feature type="domain" description="Mur ligase central" evidence="20">
    <location>
        <begin position="117"/>
        <end position="290"/>
    </location>
</feature>
<evidence type="ECO:0000259" key="20">
    <source>
        <dbReference type="Pfam" id="PF08245"/>
    </source>
</evidence>
<dbReference type="UniPathway" id="UPA00219"/>
<dbReference type="InterPro" id="IPR004101">
    <property type="entry name" value="Mur_ligase_C"/>
</dbReference>
<dbReference type="HAMAP" id="MF_00639">
    <property type="entry name" value="MurD"/>
    <property type="match status" value="1"/>
</dbReference>
<keyword evidence="13 17" id="KW-0961">Cell wall biogenesis/degradation</keyword>
<evidence type="ECO:0000256" key="6">
    <source>
        <dbReference type="ARBA" id="ARBA00015655"/>
    </source>
</evidence>
<keyword evidence="12 17" id="KW-0573">Peptidoglycan synthesis</keyword>
<dbReference type="Gene3D" id="3.40.1190.10">
    <property type="entry name" value="Mur-like, catalytic domain"/>
    <property type="match status" value="1"/>
</dbReference>
<evidence type="ECO:0000256" key="5">
    <source>
        <dbReference type="ARBA" id="ARBA00012212"/>
    </source>
</evidence>
<dbReference type="Gene3D" id="3.90.190.20">
    <property type="entry name" value="Mur ligase, C-terminal domain"/>
    <property type="match status" value="1"/>
</dbReference>
<dbReference type="GO" id="GO:0005737">
    <property type="term" value="C:cytoplasm"/>
    <property type="evidence" value="ECO:0007669"/>
    <property type="project" value="UniProtKB-SubCell"/>
</dbReference>
<dbReference type="Gene3D" id="3.40.50.720">
    <property type="entry name" value="NAD(P)-binding Rossmann-like Domain"/>
    <property type="match status" value="1"/>
</dbReference>
<dbReference type="NCBIfam" id="TIGR01087">
    <property type="entry name" value="murD"/>
    <property type="match status" value="1"/>
</dbReference>
<evidence type="ECO:0000256" key="9">
    <source>
        <dbReference type="ARBA" id="ARBA00022741"/>
    </source>
</evidence>
<dbReference type="PANTHER" id="PTHR43692">
    <property type="entry name" value="UDP-N-ACETYLMURAMOYLALANINE--D-GLUTAMATE LIGASE"/>
    <property type="match status" value="1"/>
</dbReference>
<dbReference type="Pfam" id="PF21799">
    <property type="entry name" value="MurD-like_N"/>
    <property type="match status" value="1"/>
</dbReference>
<gene>
    <name evidence="17" type="primary">murD</name>
    <name evidence="21" type="ORF">SAMN04487840_104112</name>
</gene>
<evidence type="ECO:0000256" key="2">
    <source>
        <dbReference type="ARBA" id="ARBA00004496"/>
    </source>
</evidence>
<evidence type="ECO:0000256" key="13">
    <source>
        <dbReference type="ARBA" id="ARBA00023316"/>
    </source>
</evidence>
<evidence type="ECO:0000256" key="3">
    <source>
        <dbReference type="ARBA" id="ARBA00004752"/>
    </source>
</evidence>
<evidence type="ECO:0000256" key="16">
    <source>
        <dbReference type="ARBA" id="ARBA00047632"/>
    </source>
</evidence>
<evidence type="ECO:0000256" key="4">
    <source>
        <dbReference type="ARBA" id="ARBA00010416"/>
    </source>
</evidence>
<accession>A0A1H9PGI8</accession>
<sequence>MKTIKTFENKKVLVLGLAKSGEAAARLLEKLGAIVTVNDGKPFDENPAAQSLLEEGIKVICGSHPLELLDENFELMVKNPGIRYDNPMVARAIEKNIPVITEVELAYMISDAPIIGITGSNGKTTTTTMIAETLNNGGKSGLLSGNIGFPASEVAQTATDKDTLVMELSSFQLMGTDTFHPHIAVITNLMPTHIDYHGTFEEYVAAKWNIQKNMTSDDFVVLNFNQDLAKELAQKTVAKVVPFSTTEKVDGAYLDGDTLYFKGEAIMKASEIGVPGSHNVENALATIVVAKLSGIANDVIKETLAHFGGVKHRLQALGEINGVKFYNDSKSTNILATQKALSGFDNSKVILIAGGLDRGNEFDELVPDITGVKLMVILGESAPRVKRAADKANVPYVDAKDVADAAHIAYDKAEAGDVVLLSPANASWDMYKSFEVRGDEFIATFEAIKGE</sequence>
<evidence type="ECO:0000313" key="22">
    <source>
        <dbReference type="Proteomes" id="UP000182712"/>
    </source>
</evidence>
<keyword evidence="17 18" id="KW-0132">Cell division</keyword>
<feature type="binding site" evidence="17">
    <location>
        <begin position="119"/>
        <end position="125"/>
    </location>
    <ligand>
        <name>ATP</name>
        <dbReference type="ChEBI" id="CHEBI:30616"/>
    </ligand>
</feature>
<comment type="pathway">
    <text evidence="3 17 18">Cell wall biogenesis; peptidoglycan biosynthesis.</text>
</comment>
<keyword evidence="9 17" id="KW-0547">Nucleotide-binding</keyword>
<dbReference type="SUPFAM" id="SSF53244">
    <property type="entry name" value="MurD-like peptide ligases, peptide-binding domain"/>
    <property type="match status" value="1"/>
</dbReference>
<dbReference type="GO" id="GO:0051301">
    <property type="term" value="P:cell division"/>
    <property type="evidence" value="ECO:0007669"/>
    <property type="project" value="UniProtKB-KW"/>
</dbReference>
<keyword evidence="11 17" id="KW-0133">Cell shape</keyword>
<organism evidence="21 22">
    <name type="scientific">Streptococcus gallolyticus</name>
    <dbReference type="NCBI Taxonomy" id="315405"/>
    <lineage>
        <taxon>Bacteria</taxon>
        <taxon>Bacillati</taxon>
        <taxon>Bacillota</taxon>
        <taxon>Bacilli</taxon>
        <taxon>Lactobacillales</taxon>
        <taxon>Streptococcaceae</taxon>
        <taxon>Streptococcus</taxon>
    </lineage>
</organism>
<evidence type="ECO:0000256" key="14">
    <source>
        <dbReference type="ARBA" id="ARBA00030398"/>
    </source>
</evidence>
<dbReference type="Proteomes" id="UP000182712">
    <property type="component" value="Unassembled WGS sequence"/>
</dbReference>
<dbReference type="Pfam" id="PF08245">
    <property type="entry name" value="Mur_ligase_M"/>
    <property type="match status" value="1"/>
</dbReference>
<dbReference type="SUPFAM" id="SSF53623">
    <property type="entry name" value="MurD-like peptide ligases, catalytic domain"/>
    <property type="match status" value="1"/>
</dbReference>
<evidence type="ECO:0000256" key="12">
    <source>
        <dbReference type="ARBA" id="ARBA00022984"/>
    </source>
</evidence>
<dbReference type="InterPro" id="IPR036615">
    <property type="entry name" value="Mur_ligase_C_dom_sf"/>
</dbReference>
<dbReference type="RefSeq" id="WP_074627425.1">
    <property type="nucleotide sequence ID" value="NZ_FOGM01000004.1"/>
</dbReference>
<dbReference type="InterPro" id="IPR005762">
    <property type="entry name" value="MurD"/>
</dbReference>
<dbReference type="SUPFAM" id="SSF51984">
    <property type="entry name" value="MurCD N-terminal domain"/>
    <property type="match status" value="1"/>
</dbReference>
<evidence type="ECO:0000256" key="8">
    <source>
        <dbReference type="ARBA" id="ARBA00022598"/>
    </source>
</evidence>
<dbReference type="PANTHER" id="PTHR43692:SF1">
    <property type="entry name" value="UDP-N-ACETYLMURAMOYLALANINE--D-GLUTAMATE LIGASE"/>
    <property type="match status" value="1"/>
</dbReference>
<evidence type="ECO:0000256" key="17">
    <source>
        <dbReference type="HAMAP-Rule" id="MF_00639"/>
    </source>
</evidence>
<keyword evidence="10 17" id="KW-0067">ATP-binding</keyword>
<comment type="similarity">
    <text evidence="4 17">Belongs to the MurCDEF family.</text>
</comment>
<dbReference type="InterPro" id="IPR036565">
    <property type="entry name" value="Mur-like_cat_sf"/>
</dbReference>
<dbReference type="EC" id="6.3.2.9" evidence="5 17"/>
<evidence type="ECO:0000259" key="19">
    <source>
        <dbReference type="Pfam" id="PF02875"/>
    </source>
</evidence>
<dbReference type="GO" id="GO:0071555">
    <property type="term" value="P:cell wall organization"/>
    <property type="evidence" value="ECO:0007669"/>
    <property type="project" value="UniProtKB-KW"/>
</dbReference>
<evidence type="ECO:0000256" key="7">
    <source>
        <dbReference type="ARBA" id="ARBA00022490"/>
    </source>
</evidence>
<evidence type="ECO:0000256" key="1">
    <source>
        <dbReference type="ARBA" id="ARBA00002734"/>
    </source>
</evidence>
<reference evidence="21 22" key="1">
    <citation type="submission" date="2016-10" db="EMBL/GenBank/DDBJ databases">
        <authorList>
            <person name="de Groot N.N."/>
        </authorList>
    </citation>
    <scope>NUCLEOTIDE SEQUENCE [LARGE SCALE GENOMIC DNA]</scope>
    <source>
        <strain evidence="21 22">VTM2R47</strain>
    </source>
</reference>
<comment type="catalytic activity">
    <reaction evidence="16 17 18">
        <text>UDP-N-acetyl-alpha-D-muramoyl-L-alanine + D-glutamate + ATP = UDP-N-acetyl-alpha-D-muramoyl-L-alanyl-D-glutamate + ADP + phosphate + H(+)</text>
        <dbReference type="Rhea" id="RHEA:16429"/>
        <dbReference type="ChEBI" id="CHEBI:15378"/>
        <dbReference type="ChEBI" id="CHEBI:29986"/>
        <dbReference type="ChEBI" id="CHEBI:30616"/>
        <dbReference type="ChEBI" id="CHEBI:43474"/>
        <dbReference type="ChEBI" id="CHEBI:83898"/>
        <dbReference type="ChEBI" id="CHEBI:83900"/>
        <dbReference type="ChEBI" id="CHEBI:456216"/>
        <dbReference type="EC" id="6.3.2.9"/>
    </reaction>
</comment>
<dbReference type="EMBL" id="FOGM01000004">
    <property type="protein sequence ID" value="SER47406.1"/>
    <property type="molecule type" value="Genomic_DNA"/>
</dbReference>